<dbReference type="GO" id="GO:0060964">
    <property type="term" value="P:regulation of miRNA-mediated gene silencing"/>
    <property type="evidence" value="ECO:0007669"/>
    <property type="project" value="InterPro"/>
</dbReference>
<evidence type="ECO:0000313" key="15">
    <source>
        <dbReference type="Proteomes" id="UP001152759"/>
    </source>
</evidence>
<evidence type="ECO:0000313" key="14">
    <source>
        <dbReference type="EMBL" id="CAH0387253.1"/>
    </source>
</evidence>
<keyword evidence="10" id="KW-0469">Meiosis</keyword>
<feature type="domain" description="HMG box" evidence="13">
    <location>
        <begin position="3"/>
        <end position="73"/>
    </location>
</feature>
<feature type="DNA-binding region" description="HMG box" evidence="11">
    <location>
        <begin position="3"/>
        <end position="73"/>
    </location>
</feature>
<keyword evidence="5" id="KW-0963">Cytoplasm</keyword>
<keyword evidence="6" id="KW-0221">Differentiation</keyword>
<organism evidence="14 15">
    <name type="scientific">Bemisia tabaci</name>
    <name type="common">Sweetpotato whitefly</name>
    <name type="synonym">Aleurodes tabaci</name>
    <dbReference type="NCBI Taxonomy" id="7038"/>
    <lineage>
        <taxon>Eukaryota</taxon>
        <taxon>Metazoa</taxon>
        <taxon>Ecdysozoa</taxon>
        <taxon>Arthropoda</taxon>
        <taxon>Hexapoda</taxon>
        <taxon>Insecta</taxon>
        <taxon>Pterygota</taxon>
        <taxon>Neoptera</taxon>
        <taxon>Paraneoptera</taxon>
        <taxon>Hemiptera</taxon>
        <taxon>Sternorrhyncha</taxon>
        <taxon>Aleyrodoidea</taxon>
        <taxon>Aleyrodidae</taxon>
        <taxon>Aleyrodinae</taxon>
        <taxon>Bemisia</taxon>
    </lineage>
</organism>
<dbReference type="Pfam" id="PF09011">
    <property type="entry name" value="HMG_box_2"/>
    <property type="match status" value="1"/>
</dbReference>
<evidence type="ECO:0000256" key="7">
    <source>
        <dbReference type="ARBA" id="ARBA00023125"/>
    </source>
</evidence>
<protein>
    <recommendedName>
        <fullName evidence="13">HMG box domain-containing protein</fullName>
    </recommendedName>
</protein>
<dbReference type="CDD" id="cd21992">
    <property type="entry name" value="HMG-box_MAEL"/>
    <property type="match status" value="1"/>
</dbReference>
<name>A0A9P0A7F6_BEMTA</name>
<keyword evidence="9 11" id="KW-0539">Nucleus</keyword>
<reference evidence="14" key="1">
    <citation type="submission" date="2021-12" db="EMBL/GenBank/DDBJ databases">
        <authorList>
            <person name="King R."/>
        </authorList>
    </citation>
    <scope>NUCLEOTIDE SEQUENCE</scope>
</reference>
<dbReference type="GO" id="GO:0030154">
    <property type="term" value="P:cell differentiation"/>
    <property type="evidence" value="ECO:0007669"/>
    <property type="project" value="UniProtKB-KW"/>
</dbReference>
<evidence type="ECO:0000256" key="10">
    <source>
        <dbReference type="ARBA" id="ARBA00023254"/>
    </source>
</evidence>
<dbReference type="SUPFAM" id="SSF47095">
    <property type="entry name" value="HMG-box"/>
    <property type="match status" value="1"/>
</dbReference>
<evidence type="ECO:0000256" key="8">
    <source>
        <dbReference type="ARBA" id="ARBA00023158"/>
    </source>
</evidence>
<gene>
    <name evidence="14" type="ORF">BEMITA_LOCUS6292</name>
</gene>
<feature type="compositionally biased region" description="Basic and acidic residues" evidence="12">
    <location>
        <begin position="83"/>
        <end position="98"/>
    </location>
</feature>
<dbReference type="GO" id="GO:0007283">
    <property type="term" value="P:spermatogenesis"/>
    <property type="evidence" value="ECO:0007669"/>
    <property type="project" value="TreeGrafter"/>
</dbReference>
<dbReference type="GO" id="GO:0005634">
    <property type="term" value="C:nucleus"/>
    <property type="evidence" value="ECO:0007669"/>
    <property type="project" value="UniProtKB-SubCell"/>
</dbReference>
<dbReference type="InterPro" id="IPR009071">
    <property type="entry name" value="HMG_box_dom"/>
</dbReference>
<accession>A0A9P0A7F6</accession>
<evidence type="ECO:0000256" key="6">
    <source>
        <dbReference type="ARBA" id="ARBA00022782"/>
    </source>
</evidence>
<keyword evidence="4" id="KW-0217">Developmental protein</keyword>
<keyword evidence="7 11" id="KW-0238">DNA-binding</keyword>
<comment type="similarity">
    <text evidence="3">Belongs to the maelstrom family.</text>
</comment>
<dbReference type="PROSITE" id="PS50118">
    <property type="entry name" value="HMG_BOX_2"/>
    <property type="match status" value="1"/>
</dbReference>
<dbReference type="EMBL" id="OU963864">
    <property type="protein sequence ID" value="CAH0387253.1"/>
    <property type="molecule type" value="Genomic_DNA"/>
</dbReference>
<feature type="region of interest" description="Disordered" evidence="12">
    <location>
        <begin position="437"/>
        <end position="484"/>
    </location>
</feature>
<evidence type="ECO:0000256" key="2">
    <source>
        <dbReference type="ARBA" id="ARBA00004496"/>
    </source>
</evidence>
<dbReference type="InterPro" id="IPR036910">
    <property type="entry name" value="HMG_box_dom_sf"/>
</dbReference>
<evidence type="ECO:0000256" key="1">
    <source>
        <dbReference type="ARBA" id="ARBA00004123"/>
    </source>
</evidence>
<dbReference type="Gene3D" id="1.10.30.10">
    <property type="entry name" value="High mobility group box domain"/>
    <property type="match status" value="1"/>
</dbReference>
<comment type="subcellular location">
    <subcellularLocation>
        <location evidence="2">Cytoplasm</location>
    </subcellularLocation>
    <subcellularLocation>
        <location evidence="1">Nucleus</location>
    </subcellularLocation>
</comment>
<sequence length="570" mass="64598">MPKKPPKNSYYFFMQDYKRQEEAKGRRFYNGMAQVAEEAGPAWKEVSPEEKARYEAIAKQSKLQRKMDPKQKYTSYGETFSEVEQKQQTEERRNQEKKRNVEKIVQYLKPESTLRTKLFFVAHVNYYFVNNKDGFHVPAEVGLVKFNLEQGLQGAFHFFIKPYENYFPLGYAGEAKIHREKTHRIPLNVPDARQNMTVVYKKIRQFLLGDDEPGASGGELPPVYTLSTDDSQNTSEEAVCDAFKYIYDLNNREYARNNPDAWMDEFKVYDLSKLFFELKCKTGDYASSMGLNAGGLKGKFPQQSLAESELRRDVFNYTPNIACQFHEDDDNMANCSLSFARRWVYLICDYCCQDLNIPLIPESHVPPTADIDRTSRLTSLASSRVTSRAESRASCATNSHYYDDNESVSGASRASLDYSTIKSLNVEKRGVFKPPAESLPAMRLPKSTSGRGSSVWGSTASSIVDERPGRTRTDSERSVTGDSIKSRRVDEREVTNVGKSLQSLGIKPVDPSVYGIEILQGGDEIKRAEEARKAMLEAEIVPQPLFTNDSFPSLAGIGRGKRQVSSRGKK</sequence>
<dbReference type="PANTHER" id="PTHR21358">
    <property type="entry name" value="PROTEIN MAELSTROM HOMOLOG"/>
    <property type="match status" value="1"/>
</dbReference>
<dbReference type="GO" id="GO:0043186">
    <property type="term" value="C:P granule"/>
    <property type="evidence" value="ECO:0007669"/>
    <property type="project" value="TreeGrafter"/>
</dbReference>
<keyword evidence="15" id="KW-1185">Reference proteome</keyword>
<proteinExistence type="inferred from homology"/>
<dbReference type="KEGG" id="btab:109030640"/>
<feature type="compositionally biased region" description="Basic and acidic residues" evidence="12">
    <location>
        <begin position="464"/>
        <end position="484"/>
    </location>
</feature>
<evidence type="ECO:0000259" key="13">
    <source>
        <dbReference type="PROSITE" id="PS50118"/>
    </source>
</evidence>
<dbReference type="InterPro" id="IPR024970">
    <property type="entry name" value="Maelstrom"/>
</dbReference>
<feature type="region of interest" description="Disordered" evidence="12">
    <location>
        <begin position="59"/>
        <end position="98"/>
    </location>
</feature>
<feature type="compositionally biased region" description="Polar residues" evidence="12">
    <location>
        <begin position="446"/>
        <end position="462"/>
    </location>
</feature>
<evidence type="ECO:0000256" key="5">
    <source>
        <dbReference type="ARBA" id="ARBA00022490"/>
    </source>
</evidence>
<dbReference type="AlphaFoldDB" id="A0A9P0A7F6"/>
<dbReference type="InterPro" id="IPR039259">
    <property type="entry name" value="Protein_maelstrom"/>
</dbReference>
<keyword evidence="8" id="KW-0943">RNA-mediated gene silencing</keyword>
<evidence type="ECO:0000256" key="9">
    <source>
        <dbReference type="ARBA" id="ARBA00023242"/>
    </source>
</evidence>
<evidence type="ECO:0000256" key="4">
    <source>
        <dbReference type="ARBA" id="ARBA00022473"/>
    </source>
</evidence>
<dbReference type="GO" id="GO:0034587">
    <property type="term" value="P:piRNA processing"/>
    <property type="evidence" value="ECO:0007669"/>
    <property type="project" value="TreeGrafter"/>
</dbReference>
<dbReference type="Pfam" id="PF13017">
    <property type="entry name" value="Maelstrom"/>
    <property type="match status" value="1"/>
</dbReference>
<dbReference type="PANTHER" id="PTHR21358:SF4">
    <property type="entry name" value="PROTEIN MAELSTROM HOMOLOG"/>
    <property type="match status" value="1"/>
</dbReference>
<dbReference type="GO" id="GO:0043565">
    <property type="term" value="F:sequence-specific DNA binding"/>
    <property type="evidence" value="ECO:0007669"/>
    <property type="project" value="TreeGrafter"/>
</dbReference>
<evidence type="ECO:0000256" key="11">
    <source>
        <dbReference type="PROSITE-ProRule" id="PRU00267"/>
    </source>
</evidence>
<evidence type="ECO:0000256" key="3">
    <source>
        <dbReference type="ARBA" id="ARBA00007057"/>
    </source>
</evidence>
<dbReference type="GO" id="GO:0007140">
    <property type="term" value="P:male meiotic nuclear division"/>
    <property type="evidence" value="ECO:0007669"/>
    <property type="project" value="TreeGrafter"/>
</dbReference>
<dbReference type="Proteomes" id="UP001152759">
    <property type="component" value="Chromosome 3"/>
</dbReference>
<dbReference type="GO" id="GO:0045892">
    <property type="term" value="P:negative regulation of DNA-templated transcription"/>
    <property type="evidence" value="ECO:0007669"/>
    <property type="project" value="TreeGrafter"/>
</dbReference>
<evidence type="ECO:0000256" key="12">
    <source>
        <dbReference type="SAM" id="MobiDB-lite"/>
    </source>
</evidence>